<gene>
    <name evidence="1" type="ORF">IB286_03865</name>
</gene>
<evidence type="ECO:0000313" key="1">
    <source>
        <dbReference type="EMBL" id="MBD2858133.1"/>
    </source>
</evidence>
<evidence type="ECO:0000313" key="2">
    <source>
        <dbReference type="Proteomes" id="UP000610558"/>
    </source>
</evidence>
<name>A0A927BYX2_9GAMM</name>
<reference evidence="1" key="1">
    <citation type="submission" date="2020-09" db="EMBL/GenBank/DDBJ databases">
        <authorList>
            <person name="Yoon J.-W."/>
        </authorList>
    </citation>
    <scope>NUCLEOTIDE SEQUENCE</scope>
    <source>
        <strain evidence="1">KMU-158</strain>
    </source>
</reference>
<protein>
    <submittedName>
        <fullName evidence="1">Uncharacterized protein</fullName>
    </submittedName>
</protein>
<dbReference type="AlphaFoldDB" id="A0A927BYX2"/>
<organism evidence="1 2">
    <name type="scientific">Spongiibacter pelagi</name>
    <dbReference type="NCBI Taxonomy" id="2760804"/>
    <lineage>
        <taxon>Bacteria</taxon>
        <taxon>Pseudomonadati</taxon>
        <taxon>Pseudomonadota</taxon>
        <taxon>Gammaproteobacteria</taxon>
        <taxon>Cellvibrionales</taxon>
        <taxon>Spongiibacteraceae</taxon>
        <taxon>Spongiibacter</taxon>
    </lineage>
</organism>
<proteinExistence type="predicted"/>
<dbReference type="RefSeq" id="WP_190762576.1">
    <property type="nucleotide sequence ID" value="NZ_JACXLD010000001.1"/>
</dbReference>
<comment type="caution">
    <text evidence="1">The sequence shown here is derived from an EMBL/GenBank/DDBJ whole genome shotgun (WGS) entry which is preliminary data.</text>
</comment>
<dbReference type="EMBL" id="JACXLD010000001">
    <property type="protein sequence ID" value="MBD2858133.1"/>
    <property type="molecule type" value="Genomic_DNA"/>
</dbReference>
<keyword evidence="2" id="KW-1185">Reference proteome</keyword>
<dbReference type="Proteomes" id="UP000610558">
    <property type="component" value="Unassembled WGS sequence"/>
</dbReference>
<accession>A0A927BYX2</accession>
<sequence>MPGKFVTPTEKSVDDMLGMLFGDVTVTTGGAVPAEGFGARMIDDENQLVAMIVCDYPFVGFSGAALSMMPAGGAEDMIAEKDFSKTIMDNFYEVMNICSRLFMSDTSEHLRLEKTVMPDSLAGEISALAAGTNVTFKLAIPKYGSGNISFLIA</sequence>